<dbReference type="PROSITE" id="PS01124">
    <property type="entry name" value="HTH_ARAC_FAMILY_2"/>
    <property type="match status" value="1"/>
</dbReference>
<evidence type="ECO:0000259" key="4">
    <source>
        <dbReference type="PROSITE" id="PS01124"/>
    </source>
</evidence>
<dbReference type="SUPFAM" id="SSF46689">
    <property type="entry name" value="Homeodomain-like"/>
    <property type="match status" value="1"/>
</dbReference>
<dbReference type="GO" id="GO:0005829">
    <property type="term" value="C:cytosol"/>
    <property type="evidence" value="ECO:0007669"/>
    <property type="project" value="TreeGrafter"/>
</dbReference>
<comment type="caution">
    <text evidence="5">The sequence shown here is derived from an EMBL/GenBank/DDBJ whole genome shotgun (WGS) entry which is preliminary data.</text>
</comment>
<dbReference type="AlphaFoldDB" id="A0A318JPD6"/>
<evidence type="ECO:0000256" key="1">
    <source>
        <dbReference type="ARBA" id="ARBA00023015"/>
    </source>
</evidence>
<dbReference type="GO" id="GO:0000976">
    <property type="term" value="F:transcription cis-regulatory region binding"/>
    <property type="evidence" value="ECO:0007669"/>
    <property type="project" value="TreeGrafter"/>
</dbReference>
<dbReference type="Pfam" id="PF12625">
    <property type="entry name" value="Arabinose_bd"/>
    <property type="match status" value="1"/>
</dbReference>
<dbReference type="PANTHER" id="PTHR47894">
    <property type="entry name" value="HTH-TYPE TRANSCRIPTIONAL REGULATOR GADX"/>
    <property type="match status" value="1"/>
</dbReference>
<evidence type="ECO:0000256" key="3">
    <source>
        <dbReference type="ARBA" id="ARBA00023163"/>
    </source>
</evidence>
<keyword evidence="6" id="KW-1185">Reference proteome</keyword>
<dbReference type="Gene3D" id="1.10.10.60">
    <property type="entry name" value="Homeodomain-like"/>
    <property type="match status" value="1"/>
</dbReference>
<dbReference type="EMBL" id="QJKF01000024">
    <property type="protein sequence ID" value="PXX54580.1"/>
    <property type="molecule type" value="Genomic_DNA"/>
</dbReference>
<gene>
    <name evidence="5" type="ORF">DFR70_12421</name>
</gene>
<name>A0A318JPD6_9NOCA</name>
<dbReference type="SMART" id="SM00342">
    <property type="entry name" value="HTH_ARAC"/>
    <property type="match status" value="1"/>
</dbReference>
<dbReference type="InterPro" id="IPR018060">
    <property type="entry name" value="HTH_AraC"/>
</dbReference>
<dbReference type="InterPro" id="IPR032687">
    <property type="entry name" value="AraC-type_N"/>
</dbReference>
<accession>A0A318JPD6</accession>
<dbReference type="InterPro" id="IPR009057">
    <property type="entry name" value="Homeodomain-like_sf"/>
</dbReference>
<proteinExistence type="predicted"/>
<reference evidence="5 6" key="1">
    <citation type="submission" date="2018-05" db="EMBL/GenBank/DDBJ databases">
        <title>Genomic Encyclopedia of Type Strains, Phase IV (KMG-IV): sequencing the most valuable type-strain genomes for metagenomic binning, comparative biology and taxonomic classification.</title>
        <authorList>
            <person name="Goeker M."/>
        </authorList>
    </citation>
    <scope>NUCLEOTIDE SEQUENCE [LARGE SCALE GENOMIC DNA]</scope>
    <source>
        <strain evidence="5 6">DSM 44704</strain>
    </source>
</reference>
<keyword evidence="1" id="KW-0805">Transcription regulation</keyword>
<keyword evidence="3" id="KW-0804">Transcription</keyword>
<keyword evidence="2 5" id="KW-0238">DNA-binding</keyword>
<dbReference type="PANTHER" id="PTHR47894:SF1">
    <property type="entry name" value="HTH-TYPE TRANSCRIPTIONAL REGULATOR VQSM"/>
    <property type="match status" value="1"/>
</dbReference>
<organism evidence="5 6">
    <name type="scientific">Nocardia tenerifensis</name>
    <dbReference type="NCBI Taxonomy" id="228006"/>
    <lineage>
        <taxon>Bacteria</taxon>
        <taxon>Bacillati</taxon>
        <taxon>Actinomycetota</taxon>
        <taxon>Actinomycetes</taxon>
        <taxon>Mycobacteriales</taxon>
        <taxon>Nocardiaceae</taxon>
        <taxon>Nocardia</taxon>
    </lineage>
</organism>
<dbReference type="Proteomes" id="UP000247569">
    <property type="component" value="Unassembled WGS sequence"/>
</dbReference>
<dbReference type="GO" id="GO:0003700">
    <property type="term" value="F:DNA-binding transcription factor activity"/>
    <property type="evidence" value="ECO:0007669"/>
    <property type="project" value="InterPro"/>
</dbReference>
<protein>
    <submittedName>
        <fullName evidence="5">AraC-like DNA-binding protein</fullName>
    </submittedName>
</protein>
<evidence type="ECO:0000313" key="5">
    <source>
        <dbReference type="EMBL" id="PXX54580.1"/>
    </source>
</evidence>
<dbReference type="Pfam" id="PF12833">
    <property type="entry name" value="HTH_18"/>
    <property type="match status" value="1"/>
</dbReference>
<evidence type="ECO:0000256" key="2">
    <source>
        <dbReference type="ARBA" id="ARBA00023125"/>
    </source>
</evidence>
<sequence>MRYRVSPLRNPATVRTLFCGLRSERSEGARSNRTDGLLRGPELLWERGTYDLRPKTLRVSATAGNDGSVASWEWRRSVTHAVILVELGEDHGLTQYQCLHGTELDPRVLKTPGAEITAAQELAIVRNLVTLLDDKPGLGFEAGSRTHITSLGVFALAVLSSPTMRQAIEVAMRYFSLMTSFSRAWHVYRGEEIWLYGDDRELPAQLRGFLAERDVSALLTNWFLVFGVPPPVVRVEVAGGLLPRLAPIFDQFEIPSSESPELQTAVFDASGINEPMPQASPLTAQLFEEQCDDLLQRRGLRQGVAGSVRAMLMHQMNGRLSQEDVAAGLHMSLRTMRRRLAEEGTSYRQLCAETFGALAEELLSTGLTVEDVAFRMGYSGAPSFSNAFKQWRGVSPGRFARSAVDRYRQSVPR</sequence>
<feature type="domain" description="HTH araC/xylS-type" evidence="4">
    <location>
        <begin position="306"/>
        <end position="402"/>
    </location>
</feature>
<evidence type="ECO:0000313" key="6">
    <source>
        <dbReference type="Proteomes" id="UP000247569"/>
    </source>
</evidence>